<keyword evidence="2" id="KW-1185">Reference proteome</keyword>
<gene>
    <name evidence="1" type="ORF">PES01_30200</name>
</gene>
<dbReference type="PANTHER" id="PTHR37529:SF1">
    <property type="entry name" value="TRANSPOSASE INSG FOR INSERTION SEQUENCE ELEMENT IS4-RELATED"/>
    <property type="match status" value="1"/>
</dbReference>
<dbReference type="PANTHER" id="PTHR37529">
    <property type="entry name" value="TRANSPOSASE INSG FOR INSERTION SEQUENCE ELEMENT IS4-RELATED"/>
    <property type="match status" value="1"/>
</dbReference>
<comment type="caution">
    <text evidence="1">The sequence shown here is derived from an EMBL/GenBank/DDBJ whole genome shotgun (WGS) entry which is preliminary data.</text>
</comment>
<dbReference type="AlphaFoldDB" id="A0A510XYP1"/>
<accession>A0A510XYP1</accession>
<proteinExistence type="predicted"/>
<dbReference type="Proteomes" id="UP000321419">
    <property type="component" value="Unassembled WGS sequence"/>
</dbReference>
<evidence type="ECO:0000313" key="1">
    <source>
        <dbReference type="EMBL" id="GEK56175.1"/>
    </source>
</evidence>
<dbReference type="EMBL" id="BJUM01000033">
    <property type="protein sequence ID" value="GEK56175.1"/>
    <property type="molecule type" value="Genomic_DNA"/>
</dbReference>
<name>A0A510XYP1_9GAMM</name>
<evidence type="ECO:0000313" key="2">
    <source>
        <dbReference type="Proteomes" id="UP000321419"/>
    </source>
</evidence>
<reference evidence="1 2" key="1">
    <citation type="submission" date="2019-07" db="EMBL/GenBank/DDBJ databases">
        <title>Whole genome shotgun sequence of Pseudoalteromonas espejiana NBRC 102222.</title>
        <authorList>
            <person name="Hosoyama A."/>
            <person name="Uohara A."/>
            <person name="Ohji S."/>
            <person name="Ichikawa N."/>
        </authorList>
    </citation>
    <scope>NUCLEOTIDE SEQUENCE [LARGE SCALE GENOMIC DNA]</scope>
    <source>
        <strain evidence="1 2">NBRC 102222</strain>
    </source>
</reference>
<sequence length="86" mass="10116">MVLAEQLIEDTPNHSLTLFDRGFYSLGLLYKWQSEGEERHGMIPARKGLQFDILESYSRVDKRVRLRATPQARKKFPELPDEIEPR</sequence>
<protein>
    <recommendedName>
        <fullName evidence="3">Transposase IS4-like domain-containing protein</fullName>
    </recommendedName>
</protein>
<evidence type="ECO:0008006" key="3">
    <source>
        <dbReference type="Google" id="ProtNLM"/>
    </source>
</evidence>
<organism evidence="1 2">
    <name type="scientific">Pseudoalteromonas espejiana</name>
    <dbReference type="NCBI Taxonomy" id="28107"/>
    <lineage>
        <taxon>Bacteria</taxon>
        <taxon>Pseudomonadati</taxon>
        <taxon>Pseudomonadota</taxon>
        <taxon>Gammaproteobacteria</taxon>
        <taxon>Alteromonadales</taxon>
        <taxon>Pseudoalteromonadaceae</taxon>
        <taxon>Pseudoalteromonas</taxon>
    </lineage>
</organism>